<dbReference type="InterPro" id="IPR036942">
    <property type="entry name" value="Beta-barrel_TonB_sf"/>
</dbReference>
<dbReference type="Pfam" id="PF00593">
    <property type="entry name" value="TonB_dep_Rec_b-barrel"/>
    <property type="match status" value="1"/>
</dbReference>
<dbReference type="PANTHER" id="PTHR32552">
    <property type="entry name" value="FERRICHROME IRON RECEPTOR-RELATED"/>
    <property type="match status" value="1"/>
</dbReference>
<keyword evidence="16" id="KW-1185">Reference proteome</keyword>
<keyword evidence="9 10" id="KW-0998">Cell outer membrane</keyword>
<dbReference type="Gene3D" id="2.40.170.20">
    <property type="entry name" value="TonB-dependent receptor, beta-barrel domain"/>
    <property type="match status" value="1"/>
</dbReference>
<evidence type="ECO:0000259" key="13">
    <source>
        <dbReference type="Pfam" id="PF00593"/>
    </source>
</evidence>
<dbReference type="InterPro" id="IPR039426">
    <property type="entry name" value="TonB-dep_rcpt-like"/>
</dbReference>
<evidence type="ECO:0000259" key="14">
    <source>
        <dbReference type="Pfam" id="PF07715"/>
    </source>
</evidence>
<evidence type="ECO:0000256" key="9">
    <source>
        <dbReference type="ARBA" id="ARBA00023237"/>
    </source>
</evidence>
<organism evidence="15 16">
    <name type="scientific">Ideonella oryzae</name>
    <dbReference type="NCBI Taxonomy" id="2937441"/>
    <lineage>
        <taxon>Bacteria</taxon>
        <taxon>Pseudomonadati</taxon>
        <taxon>Pseudomonadota</taxon>
        <taxon>Betaproteobacteria</taxon>
        <taxon>Burkholderiales</taxon>
        <taxon>Sphaerotilaceae</taxon>
        <taxon>Ideonella</taxon>
    </lineage>
</organism>
<comment type="caution">
    <text evidence="15">The sequence shown here is derived from an EMBL/GenBank/DDBJ whole genome shotgun (WGS) entry which is preliminary data.</text>
</comment>
<evidence type="ECO:0000256" key="7">
    <source>
        <dbReference type="ARBA" id="ARBA00023136"/>
    </source>
</evidence>
<evidence type="ECO:0000256" key="10">
    <source>
        <dbReference type="PROSITE-ProRule" id="PRU01360"/>
    </source>
</evidence>
<keyword evidence="5 10" id="KW-0812">Transmembrane</keyword>
<sequence>MAACRTRFSSLPSRTPLCLALGLGLIGTAATAQTVAVADTAAPSVITITGQRAALPSTGVAGFGDVPAARAPFQTQGYDSAALSDAGITALNELTRLDPGLGDAYNSTGYWASFSMRGYALDNRFNYRRDGLPVNAETAISLDNKERVELLRGTSGIQAGTSAPGGVVDFVVKRPRGDQKSFFLGYTQSGSLKAAADIDQTLGNEGQAGLRINASVEKLDPQLRVAQGHRQLLAAAGTLRVSPNTLLEVEVEYSHQSQPSQPGFSLLGGTLPTAGSINPRINLNNQSWTQPVVFDDTTASLRWTQQLDRDWRLQTQAQVQRLTNNDRAAFPLGCSSEDNYQSYCSDGSLDLYDYRSEHEHRTSRAVQTELQGRTQWLGLAQDLTAGLLWNDYRGRFGPQAYNWAGVGQIDGSVQVPAAPDAGYTNTNRTERSLEWTLRDVVTLAEPTRLWLGLRHTTLHRDSVNTDGTEPTRSAQAFTTPWLALSQQFTPALMGYASWGQGAESSVVPNLPIYSNRGQGSTHKSRQTELGLKYADDTWAASLTGFDIHRPATRDTGNCDSDGGCTEVSDGNDHHRGLEASLSGHWASWTLDTGAMWLRARREGSGDASLNGLAPTNVPRQTLRAALDYALPDWPGLSLQATVLHEGQREVLPDNSLSLPAWTSWGLAARYQWQQGRGTRYTLRAGVDNLFDVRAWKESPYQYDHVYLYPLDPRTVRISLQASL</sequence>
<evidence type="ECO:0000256" key="12">
    <source>
        <dbReference type="SAM" id="SignalP"/>
    </source>
</evidence>
<keyword evidence="12" id="KW-0732">Signal</keyword>
<comment type="similarity">
    <text evidence="2 10 11">Belongs to the TonB-dependent receptor family.</text>
</comment>
<feature type="domain" description="TonB-dependent receptor-like beta-barrel" evidence="13">
    <location>
        <begin position="241"/>
        <end position="689"/>
    </location>
</feature>
<feature type="domain" description="TonB-dependent receptor plug" evidence="14">
    <location>
        <begin position="70"/>
        <end position="167"/>
    </location>
</feature>
<evidence type="ECO:0000256" key="11">
    <source>
        <dbReference type="RuleBase" id="RU003357"/>
    </source>
</evidence>
<dbReference type="Gene3D" id="2.170.130.10">
    <property type="entry name" value="TonB-dependent receptor, plug domain"/>
    <property type="match status" value="1"/>
</dbReference>
<dbReference type="Pfam" id="PF07715">
    <property type="entry name" value="Plug"/>
    <property type="match status" value="1"/>
</dbReference>
<feature type="signal peptide" evidence="12">
    <location>
        <begin position="1"/>
        <end position="32"/>
    </location>
</feature>
<dbReference type="InterPro" id="IPR010105">
    <property type="entry name" value="TonB_sidphr_rcpt"/>
</dbReference>
<gene>
    <name evidence="15" type="ORF">M0L44_15180</name>
</gene>
<name>A0ABT1BPA3_9BURK</name>
<protein>
    <submittedName>
        <fullName evidence="15">TonB-dependent siderophore receptor</fullName>
    </submittedName>
</protein>
<keyword evidence="7 10" id="KW-0472">Membrane</keyword>
<dbReference type="EMBL" id="JAMXMC010000008">
    <property type="protein sequence ID" value="MCO5978050.1"/>
    <property type="molecule type" value="Genomic_DNA"/>
</dbReference>
<reference evidence="15 16" key="1">
    <citation type="submission" date="2022-06" db="EMBL/GenBank/DDBJ databases">
        <title>Ideonella sp. NS12-5 Genome sequencing and assembly.</title>
        <authorList>
            <person name="Jung Y."/>
        </authorList>
    </citation>
    <scope>NUCLEOTIDE SEQUENCE [LARGE SCALE GENOMIC DNA]</scope>
    <source>
        <strain evidence="15 16">NS12-5</strain>
    </source>
</reference>
<dbReference type="SUPFAM" id="SSF56935">
    <property type="entry name" value="Porins"/>
    <property type="match status" value="1"/>
</dbReference>
<dbReference type="PANTHER" id="PTHR32552:SF83">
    <property type="entry name" value="BLR3904 PROTEIN"/>
    <property type="match status" value="1"/>
</dbReference>
<evidence type="ECO:0000256" key="2">
    <source>
        <dbReference type="ARBA" id="ARBA00009810"/>
    </source>
</evidence>
<keyword evidence="3 10" id="KW-0813">Transport</keyword>
<evidence type="ECO:0000256" key="1">
    <source>
        <dbReference type="ARBA" id="ARBA00004571"/>
    </source>
</evidence>
<keyword evidence="8 15" id="KW-0675">Receptor</keyword>
<accession>A0ABT1BPA3</accession>
<evidence type="ECO:0000313" key="15">
    <source>
        <dbReference type="EMBL" id="MCO5978050.1"/>
    </source>
</evidence>
<evidence type="ECO:0000256" key="6">
    <source>
        <dbReference type="ARBA" id="ARBA00023077"/>
    </source>
</evidence>
<keyword evidence="4 10" id="KW-1134">Transmembrane beta strand</keyword>
<evidence type="ECO:0000256" key="3">
    <source>
        <dbReference type="ARBA" id="ARBA00022448"/>
    </source>
</evidence>
<dbReference type="InterPro" id="IPR037066">
    <property type="entry name" value="Plug_dom_sf"/>
</dbReference>
<evidence type="ECO:0000313" key="16">
    <source>
        <dbReference type="Proteomes" id="UP001204851"/>
    </source>
</evidence>
<dbReference type="RefSeq" id="WP_252770656.1">
    <property type="nucleotide sequence ID" value="NZ_JAMXMC010000008.1"/>
</dbReference>
<evidence type="ECO:0000256" key="8">
    <source>
        <dbReference type="ARBA" id="ARBA00023170"/>
    </source>
</evidence>
<dbReference type="PROSITE" id="PS52016">
    <property type="entry name" value="TONB_DEPENDENT_REC_3"/>
    <property type="match status" value="1"/>
</dbReference>
<comment type="subcellular location">
    <subcellularLocation>
        <location evidence="1 10">Cell outer membrane</location>
        <topology evidence="1 10">Multi-pass membrane protein</topology>
    </subcellularLocation>
</comment>
<evidence type="ECO:0000256" key="5">
    <source>
        <dbReference type="ARBA" id="ARBA00022692"/>
    </source>
</evidence>
<dbReference type="NCBIfam" id="TIGR01783">
    <property type="entry name" value="TonB-siderophor"/>
    <property type="match status" value="1"/>
</dbReference>
<keyword evidence="6 11" id="KW-0798">TonB box</keyword>
<evidence type="ECO:0000256" key="4">
    <source>
        <dbReference type="ARBA" id="ARBA00022452"/>
    </source>
</evidence>
<dbReference type="CDD" id="cd01347">
    <property type="entry name" value="ligand_gated_channel"/>
    <property type="match status" value="1"/>
</dbReference>
<feature type="chain" id="PRO_5045720347" evidence="12">
    <location>
        <begin position="33"/>
        <end position="723"/>
    </location>
</feature>
<dbReference type="Proteomes" id="UP001204851">
    <property type="component" value="Unassembled WGS sequence"/>
</dbReference>
<proteinExistence type="inferred from homology"/>
<dbReference type="InterPro" id="IPR012910">
    <property type="entry name" value="Plug_dom"/>
</dbReference>
<dbReference type="InterPro" id="IPR000531">
    <property type="entry name" value="Beta-barrel_TonB"/>
</dbReference>